<dbReference type="EMBL" id="MK072490">
    <property type="protein sequence ID" value="AYV85949.1"/>
    <property type="molecule type" value="Genomic_DNA"/>
</dbReference>
<reference evidence="2" key="1">
    <citation type="submission" date="2018-10" db="EMBL/GenBank/DDBJ databases">
        <title>Hidden diversity of soil giant viruses.</title>
        <authorList>
            <person name="Schulz F."/>
            <person name="Alteio L."/>
            <person name="Goudeau D."/>
            <person name="Ryan E.M."/>
            <person name="Malmstrom R.R."/>
            <person name="Blanchard J."/>
            <person name="Woyke T."/>
        </authorList>
    </citation>
    <scope>NUCLEOTIDE SEQUENCE</scope>
    <source>
        <strain evidence="2">SOV1</strain>
    </source>
</reference>
<feature type="transmembrane region" description="Helical" evidence="1">
    <location>
        <begin position="106"/>
        <end position="129"/>
    </location>
</feature>
<accession>A0A3G5AJT5</accession>
<keyword evidence="1" id="KW-0812">Transmembrane</keyword>
<gene>
    <name evidence="2" type="ORF">Solivirus2_20</name>
</gene>
<sequence>MKVLDRDILNTKIVSHINNLLVKSLQFDPTKHLCPICSCRLEKCTDILNEHIAICRQIKTDEAIKTINVWRKKMEYKELDFLEHFTFKGLKINPVDIHSLKAIRKLFLFFALLPSAGILYNIFIILNAYNSCIYTGVTFKDHFNEETSKVIEASSKFHKIICSNFALRRQLNQYRDENEISFALFYSEILDLYHVNSICWK</sequence>
<evidence type="ECO:0000256" key="1">
    <source>
        <dbReference type="SAM" id="Phobius"/>
    </source>
</evidence>
<proteinExistence type="predicted"/>
<keyword evidence="1" id="KW-0472">Membrane</keyword>
<protein>
    <submittedName>
        <fullName evidence="2">Uncharacterized protein</fullName>
    </submittedName>
</protein>
<evidence type="ECO:0000313" key="2">
    <source>
        <dbReference type="EMBL" id="AYV85949.1"/>
    </source>
</evidence>
<keyword evidence="1" id="KW-1133">Transmembrane helix</keyword>
<name>A0A3G5AJT5_9VIRU</name>
<organism evidence="2">
    <name type="scientific">Solivirus sp</name>
    <dbReference type="NCBI Taxonomy" id="2487772"/>
    <lineage>
        <taxon>Viruses</taxon>
        <taxon>Pithoviruses</taxon>
    </lineage>
</organism>